<organism evidence="1">
    <name type="scientific">Amphimedon queenslandica</name>
    <name type="common">Sponge</name>
    <dbReference type="NCBI Taxonomy" id="400682"/>
    <lineage>
        <taxon>Eukaryota</taxon>
        <taxon>Metazoa</taxon>
        <taxon>Porifera</taxon>
        <taxon>Demospongiae</taxon>
        <taxon>Heteroscleromorpha</taxon>
        <taxon>Haplosclerida</taxon>
        <taxon>Niphatidae</taxon>
        <taxon>Amphimedon</taxon>
    </lineage>
</organism>
<accession>A0A1X7V620</accession>
<protein>
    <submittedName>
        <fullName evidence="1">Uncharacterized protein</fullName>
    </submittedName>
</protein>
<dbReference type="InParanoid" id="A0A1X7V620"/>
<evidence type="ECO:0000313" key="1">
    <source>
        <dbReference type="EnsemblMetazoa" id="Aqu2.1.35715_001"/>
    </source>
</evidence>
<sequence length="97" mass="11002">IKSLTYSCRSDYNFRSNDTTPIEIQDIEVQEETEILTNALAIGVTHVSIVMVYYHIKARKNLYSLPPPPPTPSTTTVCIADSFDCDIRFTLMEDTKL</sequence>
<dbReference type="EnsemblMetazoa" id="Aqu2.1.35715_001">
    <property type="protein sequence ID" value="Aqu2.1.35715_001"/>
    <property type="gene ID" value="Aqu2.1.35715"/>
</dbReference>
<name>A0A1X7V620_AMPQE</name>
<reference evidence="1" key="1">
    <citation type="submission" date="2017-05" db="UniProtKB">
        <authorList>
            <consortium name="EnsemblMetazoa"/>
        </authorList>
    </citation>
    <scope>IDENTIFICATION</scope>
</reference>
<dbReference type="AlphaFoldDB" id="A0A1X7V620"/>
<proteinExistence type="predicted"/>